<keyword evidence="3" id="KW-1185">Reference proteome</keyword>
<evidence type="ECO:0000313" key="2">
    <source>
        <dbReference type="EnsemblPlants" id="AUR62000502-RA:cds"/>
    </source>
</evidence>
<reference evidence="2" key="2">
    <citation type="submission" date="2021-03" db="UniProtKB">
        <authorList>
            <consortium name="EnsemblPlants"/>
        </authorList>
    </citation>
    <scope>IDENTIFICATION</scope>
</reference>
<evidence type="ECO:0000256" key="1">
    <source>
        <dbReference type="SAM" id="MobiDB-lite"/>
    </source>
</evidence>
<dbReference type="Proteomes" id="UP000596660">
    <property type="component" value="Unplaced"/>
</dbReference>
<protein>
    <submittedName>
        <fullName evidence="2">Uncharacterized protein</fullName>
    </submittedName>
</protein>
<feature type="compositionally biased region" description="Low complexity" evidence="1">
    <location>
        <begin position="1"/>
        <end position="26"/>
    </location>
</feature>
<dbReference type="Gramene" id="AUR62000502-RA">
    <property type="protein sequence ID" value="AUR62000502-RA:cds"/>
    <property type="gene ID" value="AUR62000502"/>
</dbReference>
<evidence type="ECO:0000313" key="3">
    <source>
        <dbReference type="Proteomes" id="UP000596660"/>
    </source>
</evidence>
<organism evidence="2 3">
    <name type="scientific">Chenopodium quinoa</name>
    <name type="common">Quinoa</name>
    <dbReference type="NCBI Taxonomy" id="63459"/>
    <lineage>
        <taxon>Eukaryota</taxon>
        <taxon>Viridiplantae</taxon>
        <taxon>Streptophyta</taxon>
        <taxon>Embryophyta</taxon>
        <taxon>Tracheophyta</taxon>
        <taxon>Spermatophyta</taxon>
        <taxon>Magnoliopsida</taxon>
        <taxon>eudicotyledons</taxon>
        <taxon>Gunneridae</taxon>
        <taxon>Pentapetalae</taxon>
        <taxon>Caryophyllales</taxon>
        <taxon>Chenopodiaceae</taxon>
        <taxon>Chenopodioideae</taxon>
        <taxon>Atripliceae</taxon>
        <taxon>Chenopodium</taxon>
    </lineage>
</organism>
<proteinExistence type="predicted"/>
<accession>A0A803KN96</accession>
<dbReference type="AlphaFoldDB" id="A0A803KN96"/>
<name>A0A803KN96_CHEQI</name>
<feature type="region of interest" description="Disordered" evidence="1">
    <location>
        <begin position="1"/>
        <end position="38"/>
    </location>
</feature>
<dbReference type="EnsemblPlants" id="AUR62000502-RA">
    <property type="protein sequence ID" value="AUR62000502-RA:cds"/>
    <property type="gene ID" value="AUR62000502"/>
</dbReference>
<sequence>MSSDKTSSSSSGGNGGCNNPRPGGTPFSNLPQPRGKTKNSIIMGALGMFNNLASQLGCRLGRSQEYLEKQSSNLIYIFVSCDYYVVLCARNEIEFVCHCLL</sequence>
<reference evidence="2" key="1">
    <citation type="journal article" date="2017" name="Nature">
        <title>The genome of Chenopodium quinoa.</title>
        <authorList>
            <person name="Jarvis D.E."/>
            <person name="Ho Y.S."/>
            <person name="Lightfoot D.J."/>
            <person name="Schmoeckel S.M."/>
            <person name="Li B."/>
            <person name="Borm T.J.A."/>
            <person name="Ohyanagi H."/>
            <person name="Mineta K."/>
            <person name="Michell C.T."/>
            <person name="Saber N."/>
            <person name="Kharbatia N.M."/>
            <person name="Rupper R.R."/>
            <person name="Sharp A.R."/>
            <person name="Dally N."/>
            <person name="Boughton B.A."/>
            <person name="Woo Y.H."/>
            <person name="Gao G."/>
            <person name="Schijlen E.G.W.M."/>
            <person name="Guo X."/>
            <person name="Momin A.A."/>
            <person name="Negrao S."/>
            <person name="Al-Babili S."/>
            <person name="Gehring C."/>
            <person name="Roessner U."/>
            <person name="Jung C."/>
            <person name="Murphy K."/>
            <person name="Arold S.T."/>
            <person name="Gojobori T."/>
            <person name="van der Linden C.G."/>
            <person name="van Loo E.N."/>
            <person name="Jellen E.N."/>
            <person name="Maughan P.J."/>
            <person name="Tester M."/>
        </authorList>
    </citation>
    <scope>NUCLEOTIDE SEQUENCE [LARGE SCALE GENOMIC DNA]</scope>
    <source>
        <strain evidence="2">cv. PI 614886</strain>
    </source>
</reference>